<reference evidence="11 12" key="1">
    <citation type="submission" date="2020-08" db="EMBL/GenBank/DDBJ databases">
        <title>Plant Genome Project.</title>
        <authorList>
            <person name="Zhang R.-G."/>
        </authorList>
    </citation>
    <scope>NUCLEOTIDE SEQUENCE [LARGE SCALE GENOMIC DNA]</scope>
    <source>
        <strain evidence="11">WSP0</strain>
        <tissue evidence="11">Leaf</tissue>
    </source>
</reference>
<evidence type="ECO:0000313" key="12">
    <source>
        <dbReference type="Proteomes" id="UP000823749"/>
    </source>
</evidence>
<evidence type="ECO:0000256" key="7">
    <source>
        <dbReference type="ARBA" id="ARBA00059029"/>
    </source>
</evidence>
<feature type="domain" description="RING-type" evidence="10">
    <location>
        <begin position="463"/>
        <end position="543"/>
    </location>
</feature>
<dbReference type="GO" id="GO:0030897">
    <property type="term" value="C:HOPS complex"/>
    <property type="evidence" value="ECO:0007669"/>
    <property type="project" value="TreeGrafter"/>
</dbReference>
<dbReference type="Gene3D" id="1.25.40.10">
    <property type="entry name" value="Tetratricopeptide repeat domain"/>
    <property type="match status" value="1"/>
</dbReference>
<evidence type="ECO:0000256" key="3">
    <source>
        <dbReference type="ARBA" id="ARBA00022574"/>
    </source>
</evidence>
<dbReference type="PANTHER" id="PTHR12616:SF1">
    <property type="entry name" value="VACUOLAR PROTEIN SORTING-ASSOCIATED PROTEIN 41 HOMOLOG"/>
    <property type="match status" value="1"/>
</dbReference>
<keyword evidence="5" id="KW-0653">Protein transport</keyword>
<keyword evidence="3" id="KW-0853">WD repeat</keyword>
<feature type="region of interest" description="Disordered" evidence="9">
    <location>
        <begin position="431"/>
        <end position="453"/>
    </location>
</feature>
<dbReference type="SMART" id="SM00184">
    <property type="entry name" value="RING"/>
    <property type="match status" value="1"/>
</dbReference>
<dbReference type="GO" id="GO:0034058">
    <property type="term" value="P:endosomal vesicle fusion"/>
    <property type="evidence" value="ECO:0007669"/>
    <property type="project" value="TreeGrafter"/>
</dbReference>
<comment type="function">
    <text evidence="7">Required for vacuolar assembly and vacuolar traffic.</text>
</comment>
<evidence type="ECO:0000256" key="9">
    <source>
        <dbReference type="SAM" id="MobiDB-lite"/>
    </source>
</evidence>
<feature type="compositionally biased region" description="Basic and acidic residues" evidence="9">
    <location>
        <begin position="431"/>
        <end position="443"/>
    </location>
</feature>
<sequence length="548" mass="61817">MAMPKPDFVMLQYQDAIFGNVALVMVGSRYLDHLIVERKYAEAASLCPKLLQGSASAWERWVFHFAHLRQLPVLVPYIPTENPRLRDTAYEVALVALATNPSFHKDLLSTVKSWPSALYSTLPVISAIEPQLNTSSVTDVLKEALAELYVIDGQYENAFSLYADLMKPDVFDFIEKHDLHNAIREKAVQLMMIDCKRAVPLLTQQRDLITPSEVVSQLLAAGDMCNSRYYLHLYLHSLFEANPHAGRDLHDMQVELYADFDPKMLLPFLRSSQHYTLEKAYEICVKRDLLLEQVFILGRMGNSKQALAVIINKLGDIAEAIEFVSMQHDDDLWEELINQCLHKPEMVGVLLEHTVGHLDPLYIVNMVPNGLEIPRLRDRLVKIITDYRTETSLRHGCNDILKADCVNLLVKYYKEARHAIYLTDEEDEARAKRDDNMASKSNEHSPNMRTTEVKSKTRGGGRCCICFDPFSIQNVSIVAFFCCHAYHTTCLSDSTNSVSSKKGKSPASGSALSYYEYGNGDVDDEEDDDDTASGGLRMRCILCTTAAG</sequence>
<name>A0AAV6HNS7_9ERIC</name>
<accession>A0AAV6HNS7</accession>
<evidence type="ECO:0000256" key="2">
    <source>
        <dbReference type="ARBA" id="ARBA00022448"/>
    </source>
</evidence>
<dbReference type="Pfam" id="PF23556">
    <property type="entry name" value="TPR_Vps41"/>
    <property type="match status" value="1"/>
</dbReference>
<evidence type="ECO:0000313" key="11">
    <source>
        <dbReference type="EMBL" id="KAG5515633.1"/>
    </source>
</evidence>
<dbReference type="InterPro" id="IPR011990">
    <property type="entry name" value="TPR-like_helical_dom_sf"/>
</dbReference>
<dbReference type="GO" id="GO:0006623">
    <property type="term" value="P:protein targeting to vacuole"/>
    <property type="evidence" value="ECO:0007669"/>
    <property type="project" value="InterPro"/>
</dbReference>
<dbReference type="Proteomes" id="UP000823749">
    <property type="component" value="Chromosome 13"/>
</dbReference>
<evidence type="ECO:0000256" key="8">
    <source>
        <dbReference type="PROSITE-ProRule" id="PRU01006"/>
    </source>
</evidence>
<evidence type="ECO:0000256" key="1">
    <source>
        <dbReference type="ARBA" id="ARBA00009582"/>
    </source>
</evidence>
<dbReference type="Gene3D" id="3.30.40.10">
    <property type="entry name" value="Zinc/RING finger domain, C3HC4 (zinc finger)"/>
    <property type="match status" value="1"/>
</dbReference>
<dbReference type="SUPFAM" id="SSF57850">
    <property type="entry name" value="RING/U-box"/>
    <property type="match status" value="1"/>
</dbReference>
<dbReference type="PROSITE" id="PS50236">
    <property type="entry name" value="CHCR"/>
    <property type="match status" value="1"/>
</dbReference>
<evidence type="ECO:0000256" key="6">
    <source>
        <dbReference type="ARBA" id="ARBA00029538"/>
    </source>
</evidence>
<evidence type="ECO:0000259" key="10">
    <source>
        <dbReference type="SMART" id="SM00184"/>
    </source>
</evidence>
<dbReference type="GO" id="GO:0005770">
    <property type="term" value="C:late endosome"/>
    <property type="evidence" value="ECO:0007669"/>
    <property type="project" value="TreeGrafter"/>
</dbReference>
<dbReference type="GO" id="GO:0016236">
    <property type="term" value="P:macroautophagy"/>
    <property type="evidence" value="ECO:0007669"/>
    <property type="project" value="TreeGrafter"/>
</dbReference>
<protein>
    <recommendedName>
        <fullName evidence="6">Vacuolar protein sorting-associated protein 41 homolog</fullName>
    </recommendedName>
</protein>
<dbReference type="AlphaFoldDB" id="A0AAV6HNS7"/>
<feature type="repeat" description="CHCR" evidence="8">
    <location>
        <begin position="202"/>
        <end position="349"/>
    </location>
</feature>
<dbReference type="InterPro" id="IPR001841">
    <property type="entry name" value="Znf_RING"/>
</dbReference>
<dbReference type="InterPro" id="IPR045111">
    <property type="entry name" value="Vps41/Vps8"/>
</dbReference>
<comment type="similarity">
    <text evidence="1">Belongs to the VPS41 family.</text>
</comment>
<dbReference type="GO" id="GO:0009267">
    <property type="term" value="P:cellular response to starvation"/>
    <property type="evidence" value="ECO:0007669"/>
    <property type="project" value="TreeGrafter"/>
</dbReference>
<evidence type="ECO:0000256" key="4">
    <source>
        <dbReference type="ARBA" id="ARBA00022737"/>
    </source>
</evidence>
<dbReference type="InterPro" id="IPR057779">
    <property type="entry name" value="Znf_RING_Vps41"/>
</dbReference>
<organism evidence="11 12">
    <name type="scientific">Rhododendron griersonianum</name>
    <dbReference type="NCBI Taxonomy" id="479676"/>
    <lineage>
        <taxon>Eukaryota</taxon>
        <taxon>Viridiplantae</taxon>
        <taxon>Streptophyta</taxon>
        <taxon>Embryophyta</taxon>
        <taxon>Tracheophyta</taxon>
        <taxon>Spermatophyta</taxon>
        <taxon>Magnoliopsida</taxon>
        <taxon>eudicotyledons</taxon>
        <taxon>Gunneridae</taxon>
        <taxon>Pentapetalae</taxon>
        <taxon>asterids</taxon>
        <taxon>Ericales</taxon>
        <taxon>Ericaceae</taxon>
        <taxon>Ericoideae</taxon>
        <taxon>Rhodoreae</taxon>
        <taxon>Rhododendron</taxon>
    </lineage>
</organism>
<dbReference type="Pfam" id="PF23555">
    <property type="entry name" value="zf-RING_Vps41"/>
    <property type="match status" value="1"/>
</dbReference>
<dbReference type="FunFam" id="1.25.40.10:FF:000545">
    <property type="entry name" value="Vacuolar protein sorting-associated protein 41 homolog"/>
    <property type="match status" value="1"/>
</dbReference>
<keyword evidence="2" id="KW-0813">Transport</keyword>
<proteinExistence type="inferred from homology"/>
<dbReference type="InterPro" id="IPR000547">
    <property type="entry name" value="Clathrin_H-chain/VPS_repeat"/>
</dbReference>
<evidence type="ECO:0000256" key="5">
    <source>
        <dbReference type="ARBA" id="ARBA00022927"/>
    </source>
</evidence>
<comment type="caution">
    <text evidence="11">The sequence shown here is derived from an EMBL/GenBank/DDBJ whole genome shotgun (WGS) entry which is preliminary data.</text>
</comment>
<dbReference type="SMART" id="SM00299">
    <property type="entry name" value="CLH"/>
    <property type="match status" value="1"/>
</dbReference>
<gene>
    <name evidence="11" type="ORF">RHGRI_036620</name>
</gene>
<dbReference type="CDD" id="cd16687">
    <property type="entry name" value="RING-H2_Vps8"/>
    <property type="match status" value="1"/>
</dbReference>
<keyword evidence="12" id="KW-1185">Reference proteome</keyword>
<dbReference type="PANTHER" id="PTHR12616">
    <property type="entry name" value="VACUOLAR PROTEIN SORTING VPS41"/>
    <property type="match status" value="1"/>
</dbReference>
<keyword evidence="4" id="KW-0677">Repeat</keyword>
<dbReference type="InterPro" id="IPR013083">
    <property type="entry name" value="Znf_RING/FYVE/PHD"/>
</dbReference>
<dbReference type="EMBL" id="JACTNZ010000013">
    <property type="protein sequence ID" value="KAG5515633.1"/>
    <property type="molecule type" value="Genomic_DNA"/>
</dbReference>